<evidence type="ECO:0000313" key="2">
    <source>
        <dbReference type="Proteomes" id="UP000195772"/>
    </source>
</evidence>
<gene>
    <name evidence="1" type="ORF">B5G41_09495</name>
</gene>
<protein>
    <submittedName>
        <fullName evidence="1">Uncharacterized protein</fullName>
    </submittedName>
</protein>
<dbReference type="AlphaFoldDB" id="A0A1Y3QSX9"/>
<dbReference type="EMBL" id="NFHB01000006">
    <property type="protein sequence ID" value="OUN02764.1"/>
    <property type="molecule type" value="Genomic_DNA"/>
</dbReference>
<name>A0A1Y3QSX9_9BACT</name>
<dbReference type="OrthoDB" id="1007723at2"/>
<evidence type="ECO:0000313" key="1">
    <source>
        <dbReference type="EMBL" id="OUN02764.1"/>
    </source>
</evidence>
<comment type="caution">
    <text evidence="1">The sequence shown here is derived from an EMBL/GenBank/DDBJ whole genome shotgun (WGS) entry which is preliminary data.</text>
</comment>
<organism evidence="1 2">
    <name type="scientific">Alistipes onderdonkii</name>
    <dbReference type="NCBI Taxonomy" id="328813"/>
    <lineage>
        <taxon>Bacteria</taxon>
        <taxon>Pseudomonadati</taxon>
        <taxon>Bacteroidota</taxon>
        <taxon>Bacteroidia</taxon>
        <taxon>Bacteroidales</taxon>
        <taxon>Rikenellaceae</taxon>
        <taxon>Alistipes</taxon>
    </lineage>
</organism>
<dbReference type="Proteomes" id="UP000195772">
    <property type="component" value="Unassembled WGS sequence"/>
</dbReference>
<reference evidence="2" key="1">
    <citation type="submission" date="2017-04" db="EMBL/GenBank/DDBJ databases">
        <title>Function of individual gut microbiota members based on whole genome sequencing of pure cultures obtained from chicken caecum.</title>
        <authorList>
            <person name="Medvecky M."/>
            <person name="Cejkova D."/>
            <person name="Polansky O."/>
            <person name="Karasova D."/>
            <person name="Kubasova T."/>
            <person name="Cizek A."/>
            <person name="Rychlik I."/>
        </authorList>
    </citation>
    <scope>NUCLEOTIDE SEQUENCE [LARGE SCALE GENOMIC DNA]</scope>
    <source>
        <strain evidence="2">An90</strain>
    </source>
</reference>
<accession>A0A1Y3QSX9</accession>
<proteinExistence type="predicted"/>
<dbReference type="RefSeq" id="WP_087402607.1">
    <property type="nucleotide sequence ID" value="NZ_NFHB01000006.1"/>
</dbReference>
<sequence length="301" mass="33563">MTPNYLKKMLPLLLGADPAQATNVQLVSLAKAFAAGYGLVSSVAPAGEFGTEETYRNRIDSLFWALSERSEHEPDTAIRSRMVHAMYSLACETVFSVDLRKKNCCYRAADALVRDFVGVVGARPENGLFQQTGVCMCAADLLYPAPAVDDEYLLFLKRQMAGWTFALDADGCWPGVSSEVALERIGVMNRVAWMFPDLENDAVIRRATGYYRRCVRVPADPLNFDEGYLCTLGRMYEVALQGNALPVDKPAARRIARFMYDYSLTLPVRGDAWYYCTSYVIHCIAESVGARLEAEMERHIA</sequence>